<organism evidence="8 9">
    <name type="scientific">Boothiomyces macroporosus</name>
    <dbReference type="NCBI Taxonomy" id="261099"/>
    <lineage>
        <taxon>Eukaryota</taxon>
        <taxon>Fungi</taxon>
        <taxon>Fungi incertae sedis</taxon>
        <taxon>Chytridiomycota</taxon>
        <taxon>Chytridiomycota incertae sedis</taxon>
        <taxon>Chytridiomycetes</taxon>
        <taxon>Rhizophydiales</taxon>
        <taxon>Terramycetaceae</taxon>
        <taxon>Boothiomyces</taxon>
    </lineage>
</organism>
<feature type="transmembrane region" description="Helical" evidence="7">
    <location>
        <begin position="297"/>
        <end position="318"/>
    </location>
</feature>
<accession>A0AAD5UM88</accession>
<evidence type="ECO:0000256" key="1">
    <source>
        <dbReference type="ARBA" id="ARBA00004141"/>
    </source>
</evidence>
<dbReference type="AlphaFoldDB" id="A0AAD5UM88"/>
<evidence type="ECO:0000256" key="7">
    <source>
        <dbReference type="RuleBase" id="RU365065"/>
    </source>
</evidence>
<comment type="subcellular location">
    <subcellularLocation>
        <location evidence="1 7">Membrane</location>
        <topology evidence="1 7">Multi-pass membrane protein</topology>
    </subcellularLocation>
</comment>
<feature type="transmembrane region" description="Helical" evidence="7">
    <location>
        <begin position="102"/>
        <end position="120"/>
    </location>
</feature>
<evidence type="ECO:0000256" key="2">
    <source>
        <dbReference type="ARBA" id="ARBA00006279"/>
    </source>
</evidence>
<evidence type="ECO:0000256" key="3">
    <source>
        <dbReference type="ARBA" id="ARBA00022448"/>
    </source>
</evidence>
<sequence>MMDWVLVTSYFFTSWNARADAWSISLFVSLLFPDNLLPISIYSFSSSFCCLLFAPSIGSLVDKYPRLPIASLAIVLQKICITVSAVLLFLKSVNSNNAEMDFYFYGLVANGSLLQLANLVSRISILRDWSSCIAKDATNEISLTKLNSRLRLVDLTCDLAAPVIVSLVSSYSTVQIAMVFVMSVSTISIPVEWSMLRMVYNKFPCLAIKVPRVNQSSGFEWSSLGKLWKLPVITTCFSISILYMTVFTINTVSVGYLLSKNTDMLHISLARGISVISGLSSTFSLEKMVKKIGLNSTGLIAIWLQFFCVALALASFYVPLTSEWQAMGVWMFLGGICLSRWGLWTFDLVQQQLLQENIPEDQLGFVSGTEISLQNFFQMIAYVFTIYWSSPVDFWIPSHISAGAVLTAALSFSFYTLRSTSISVDPESSPLLEDVE</sequence>
<dbReference type="InterPro" id="IPR036259">
    <property type="entry name" value="MFS_trans_sf"/>
</dbReference>
<protein>
    <recommendedName>
        <fullName evidence="7">Solute carrier family 40 member</fullName>
    </recommendedName>
</protein>
<dbReference type="PANTHER" id="PTHR11660">
    <property type="entry name" value="SOLUTE CARRIER FAMILY 40 MEMBER"/>
    <property type="match status" value="1"/>
</dbReference>
<dbReference type="SUPFAM" id="SSF103473">
    <property type="entry name" value="MFS general substrate transporter"/>
    <property type="match status" value="1"/>
</dbReference>
<keyword evidence="3 7" id="KW-0813">Transport</keyword>
<dbReference type="Pfam" id="PF06963">
    <property type="entry name" value="FPN1"/>
    <property type="match status" value="2"/>
</dbReference>
<keyword evidence="7" id="KW-0406">Ion transport</keyword>
<keyword evidence="5 7" id="KW-1133">Transmembrane helix</keyword>
<gene>
    <name evidence="8" type="ORF">HK103_003854</name>
</gene>
<evidence type="ECO:0000256" key="4">
    <source>
        <dbReference type="ARBA" id="ARBA00022692"/>
    </source>
</evidence>
<dbReference type="GO" id="GO:0016020">
    <property type="term" value="C:membrane"/>
    <property type="evidence" value="ECO:0007669"/>
    <property type="project" value="UniProtKB-SubCell"/>
</dbReference>
<dbReference type="EMBL" id="JADGKB010000003">
    <property type="protein sequence ID" value="KAJ3262011.1"/>
    <property type="molecule type" value="Genomic_DNA"/>
</dbReference>
<comment type="function">
    <text evidence="7">May be involved in iron transport and iron homeostasis.</text>
</comment>
<feature type="transmembrane region" description="Helical" evidence="7">
    <location>
        <begin position="35"/>
        <end position="57"/>
    </location>
</feature>
<reference evidence="8" key="1">
    <citation type="submission" date="2020-05" db="EMBL/GenBank/DDBJ databases">
        <title>Phylogenomic resolution of chytrid fungi.</title>
        <authorList>
            <person name="Stajich J.E."/>
            <person name="Amses K."/>
            <person name="Simmons R."/>
            <person name="Seto K."/>
            <person name="Myers J."/>
            <person name="Bonds A."/>
            <person name="Quandt C.A."/>
            <person name="Barry K."/>
            <person name="Liu P."/>
            <person name="Grigoriev I."/>
            <person name="Longcore J.E."/>
            <person name="James T.Y."/>
        </authorList>
    </citation>
    <scope>NUCLEOTIDE SEQUENCE</scope>
    <source>
        <strain evidence="8">PLAUS21</strain>
    </source>
</reference>
<dbReference type="Gene3D" id="1.20.1250.20">
    <property type="entry name" value="MFS general substrate transporter like domains"/>
    <property type="match status" value="1"/>
</dbReference>
<dbReference type="Proteomes" id="UP001210925">
    <property type="component" value="Unassembled WGS sequence"/>
</dbReference>
<name>A0AAD5UM88_9FUNG</name>
<keyword evidence="4 7" id="KW-0812">Transmembrane</keyword>
<keyword evidence="9" id="KW-1185">Reference proteome</keyword>
<evidence type="ECO:0000313" key="8">
    <source>
        <dbReference type="EMBL" id="KAJ3262011.1"/>
    </source>
</evidence>
<comment type="similarity">
    <text evidence="2 7">Belongs to the ferroportin (FP) (TC 2.A.100) family. SLC40A subfamily.</text>
</comment>
<feature type="transmembrane region" description="Helical" evidence="7">
    <location>
        <begin position="324"/>
        <end position="343"/>
    </location>
</feature>
<dbReference type="PANTHER" id="PTHR11660:SF57">
    <property type="entry name" value="SOLUTE CARRIER FAMILY 40 MEMBER"/>
    <property type="match status" value="1"/>
</dbReference>
<feature type="transmembrane region" description="Helical" evidence="7">
    <location>
        <begin position="363"/>
        <end position="388"/>
    </location>
</feature>
<evidence type="ECO:0000313" key="9">
    <source>
        <dbReference type="Proteomes" id="UP001210925"/>
    </source>
</evidence>
<comment type="caution">
    <text evidence="8">The sequence shown here is derived from an EMBL/GenBank/DDBJ whole genome shotgun (WGS) entry which is preliminary data.</text>
</comment>
<keyword evidence="6 7" id="KW-0472">Membrane</keyword>
<evidence type="ECO:0000256" key="6">
    <source>
        <dbReference type="ARBA" id="ARBA00023136"/>
    </source>
</evidence>
<feature type="transmembrane region" description="Helical" evidence="7">
    <location>
        <begin position="394"/>
        <end position="417"/>
    </location>
</feature>
<evidence type="ECO:0000256" key="5">
    <source>
        <dbReference type="ARBA" id="ARBA00022989"/>
    </source>
</evidence>
<feature type="transmembrane region" description="Helical" evidence="7">
    <location>
        <begin position="232"/>
        <end position="258"/>
    </location>
</feature>
<dbReference type="GO" id="GO:0005381">
    <property type="term" value="F:iron ion transmembrane transporter activity"/>
    <property type="evidence" value="ECO:0007669"/>
    <property type="project" value="UniProtKB-UniRule"/>
</dbReference>
<feature type="transmembrane region" description="Helical" evidence="7">
    <location>
        <begin position="69"/>
        <end position="90"/>
    </location>
</feature>
<proteinExistence type="inferred from homology"/>
<dbReference type="InterPro" id="IPR009716">
    <property type="entry name" value="Ferroportin-1"/>
</dbReference>
<comment type="caution">
    <text evidence="7">Lacks conserved residue(s) required for the propagation of feature annotation.</text>
</comment>